<dbReference type="Pfam" id="PF00151">
    <property type="entry name" value="Lipase"/>
    <property type="match status" value="1"/>
</dbReference>
<proteinExistence type="inferred from homology"/>
<accession>A0A9R0DG36</accession>
<keyword evidence="4 6" id="KW-0732">Signal</keyword>
<evidence type="ECO:0000256" key="6">
    <source>
        <dbReference type="SAM" id="SignalP"/>
    </source>
</evidence>
<dbReference type="GO" id="GO:0016042">
    <property type="term" value="P:lipid catabolic process"/>
    <property type="evidence" value="ECO:0007669"/>
    <property type="project" value="TreeGrafter"/>
</dbReference>
<keyword evidence="8" id="KW-1185">Reference proteome</keyword>
<evidence type="ECO:0000256" key="5">
    <source>
        <dbReference type="RuleBase" id="RU004262"/>
    </source>
</evidence>
<dbReference type="Proteomes" id="UP000829999">
    <property type="component" value="Chromosome 10"/>
</dbReference>
<dbReference type="CDD" id="cd00707">
    <property type="entry name" value="Pancreat_lipase_like"/>
    <property type="match status" value="1"/>
</dbReference>
<evidence type="ECO:0000313" key="9">
    <source>
        <dbReference type="RefSeq" id="XP_035452077.2"/>
    </source>
</evidence>
<evidence type="ECO:0000256" key="3">
    <source>
        <dbReference type="ARBA" id="ARBA00022525"/>
    </source>
</evidence>
<dbReference type="Gene3D" id="3.40.50.1820">
    <property type="entry name" value="alpha/beta hydrolase"/>
    <property type="match status" value="1"/>
</dbReference>
<sequence>MGHLAFFLMTLWLTSAAAHRSLINSLAREVAKEVQKEGQAAADPVGKTVAFIGSSQCKNVKKLLGVTYDNYAYSGPDLSKLTLVFTTRAKTVTYNLTLAPEEIPQERWFNPALPFRIFLHGFTDDPSKFIYQNISEAFLKQGDVNILALDASSLIGGLYLRSTVMVQFIGERLGSVLAALVPAGLDPSNIYLIGHSLGSHIAGFTAKTFYKQTGYRIARISGLDPAGPCFSNLDSDLRLSKEDADFVDVIHTDAGVYGLNEAIGHVDFYPNGGSEQPNCLIQTCSHSRVPLLFAESVLDANAFVGAQCSSWKQFMKGNCDFKDTRIMGYHCPTDARGRYYLQTSDESPFGRKEAGLKYVNNDGIVRNIQYLVTKK</sequence>
<dbReference type="RefSeq" id="XP_035452077.2">
    <property type="nucleotide sequence ID" value="XM_035596184.2"/>
</dbReference>
<dbReference type="InterPro" id="IPR033906">
    <property type="entry name" value="Lipase_N"/>
</dbReference>
<dbReference type="PANTHER" id="PTHR11610:SF149">
    <property type="entry name" value="FI01450P-RELATED"/>
    <property type="match status" value="1"/>
</dbReference>
<keyword evidence="3" id="KW-0964">Secreted</keyword>
<organism evidence="8 9">
    <name type="scientific">Spodoptera frugiperda</name>
    <name type="common">Fall armyworm</name>
    <dbReference type="NCBI Taxonomy" id="7108"/>
    <lineage>
        <taxon>Eukaryota</taxon>
        <taxon>Metazoa</taxon>
        <taxon>Ecdysozoa</taxon>
        <taxon>Arthropoda</taxon>
        <taxon>Hexapoda</taxon>
        <taxon>Insecta</taxon>
        <taxon>Pterygota</taxon>
        <taxon>Neoptera</taxon>
        <taxon>Endopterygota</taxon>
        <taxon>Lepidoptera</taxon>
        <taxon>Glossata</taxon>
        <taxon>Ditrysia</taxon>
        <taxon>Noctuoidea</taxon>
        <taxon>Noctuidae</taxon>
        <taxon>Amphipyrinae</taxon>
        <taxon>Spodoptera</taxon>
    </lineage>
</organism>
<dbReference type="PRINTS" id="PR00821">
    <property type="entry name" value="TAGLIPASE"/>
</dbReference>
<dbReference type="SUPFAM" id="SSF53474">
    <property type="entry name" value="alpha/beta-Hydrolases"/>
    <property type="match status" value="1"/>
</dbReference>
<dbReference type="GO" id="GO:0016298">
    <property type="term" value="F:lipase activity"/>
    <property type="evidence" value="ECO:0007669"/>
    <property type="project" value="InterPro"/>
</dbReference>
<reference evidence="9" key="1">
    <citation type="submission" date="2025-08" db="UniProtKB">
        <authorList>
            <consortium name="RefSeq"/>
        </authorList>
    </citation>
    <scope>IDENTIFICATION</scope>
    <source>
        <tissue evidence="9">Whole larval tissue</tissue>
    </source>
</reference>
<evidence type="ECO:0000256" key="1">
    <source>
        <dbReference type="ARBA" id="ARBA00004613"/>
    </source>
</evidence>
<dbReference type="PANTHER" id="PTHR11610">
    <property type="entry name" value="LIPASE"/>
    <property type="match status" value="1"/>
</dbReference>
<gene>
    <name evidence="9" type="primary">LOC118277406</name>
</gene>
<feature type="signal peptide" evidence="6">
    <location>
        <begin position="1"/>
        <end position="18"/>
    </location>
</feature>
<dbReference type="InterPro" id="IPR013818">
    <property type="entry name" value="Lipase"/>
</dbReference>
<dbReference type="InterPro" id="IPR029058">
    <property type="entry name" value="AB_hydrolase_fold"/>
</dbReference>
<dbReference type="InterPro" id="IPR000734">
    <property type="entry name" value="TAG_lipase"/>
</dbReference>
<protein>
    <submittedName>
        <fullName evidence="9">Pancreatic triacylglycerol lipase</fullName>
    </submittedName>
</protein>
<dbReference type="GeneID" id="118277406"/>
<evidence type="ECO:0000256" key="2">
    <source>
        <dbReference type="ARBA" id="ARBA00010701"/>
    </source>
</evidence>
<dbReference type="GO" id="GO:0005615">
    <property type="term" value="C:extracellular space"/>
    <property type="evidence" value="ECO:0007669"/>
    <property type="project" value="TreeGrafter"/>
</dbReference>
<comment type="similarity">
    <text evidence="2 5">Belongs to the AB hydrolase superfamily. Lipase family.</text>
</comment>
<comment type="subcellular location">
    <subcellularLocation>
        <location evidence="1">Secreted</location>
    </subcellularLocation>
</comment>
<feature type="chain" id="PRO_5040147962" evidence="6">
    <location>
        <begin position="19"/>
        <end position="375"/>
    </location>
</feature>
<dbReference type="GO" id="GO:0017171">
    <property type="term" value="F:serine hydrolase activity"/>
    <property type="evidence" value="ECO:0007669"/>
    <property type="project" value="TreeGrafter"/>
</dbReference>
<evidence type="ECO:0000256" key="4">
    <source>
        <dbReference type="ARBA" id="ARBA00022729"/>
    </source>
</evidence>
<dbReference type="OrthoDB" id="199913at2759"/>
<evidence type="ECO:0000259" key="7">
    <source>
        <dbReference type="Pfam" id="PF00151"/>
    </source>
</evidence>
<name>A0A9R0DG36_SPOFR</name>
<evidence type="ECO:0000313" key="8">
    <source>
        <dbReference type="Proteomes" id="UP000829999"/>
    </source>
</evidence>
<dbReference type="AlphaFoldDB" id="A0A9R0DG36"/>
<feature type="domain" description="Lipase" evidence="7">
    <location>
        <begin position="83"/>
        <end position="349"/>
    </location>
</feature>